<reference evidence="2 4" key="3">
    <citation type="journal article" date="2011" name="Nat. Chem. Biol.">
        <title>Reveromycin A biosynthesis uses RevG and RevJ for stereospecific spiroacetal formation.</title>
        <authorList>
            <person name="Takahashi S."/>
            <person name="Toyoda A."/>
            <person name="Sekiyama Y."/>
            <person name="Takagi H."/>
            <person name="Nogawa T."/>
            <person name="Uramoto M."/>
            <person name="Suzuki R."/>
            <person name="Koshino H."/>
            <person name="Kumano T."/>
            <person name="Panthee S."/>
            <person name="Dairi T."/>
            <person name="Ishikawa J."/>
            <person name="Ikeda H."/>
            <person name="Sakaki Y."/>
            <person name="Osada H."/>
        </authorList>
    </citation>
    <scope>NUCLEOTIDE SEQUENCE [LARGE SCALE GENOMIC DNA]</scope>
    <source>
        <strain evidence="2 4">SN-593</strain>
    </source>
</reference>
<dbReference type="AlphaFoldDB" id="A0A7U3UXT0"/>
<gene>
    <name evidence="3" type="ORF">RVR_10563</name>
    <name evidence="2" type="ORF">RVR_7692</name>
</gene>
<feature type="transmembrane region" description="Helical" evidence="1">
    <location>
        <begin position="12"/>
        <end position="31"/>
    </location>
</feature>
<evidence type="ECO:0000256" key="1">
    <source>
        <dbReference type="SAM" id="Phobius"/>
    </source>
</evidence>
<evidence type="ECO:0000313" key="2">
    <source>
        <dbReference type="EMBL" id="BBB00564.1"/>
    </source>
</evidence>
<organism evidence="2 4">
    <name type="scientific">Actinacidiphila reveromycinica</name>
    <dbReference type="NCBI Taxonomy" id="659352"/>
    <lineage>
        <taxon>Bacteria</taxon>
        <taxon>Bacillati</taxon>
        <taxon>Actinomycetota</taxon>
        <taxon>Actinomycetes</taxon>
        <taxon>Kitasatosporales</taxon>
        <taxon>Streptomycetaceae</taxon>
        <taxon>Actinacidiphila</taxon>
    </lineage>
</organism>
<dbReference type="EMBL" id="AP018365">
    <property type="protein sequence ID" value="BBB00617.1"/>
    <property type="molecule type" value="Genomic_DNA"/>
</dbReference>
<evidence type="ECO:0008006" key="5">
    <source>
        <dbReference type="Google" id="ProtNLM"/>
    </source>
</evidence>
<dbReference type="Proteomes" id="UP000595703">
    <property type="component" value="Chromosome"/>
</dbReference>
<name>A0A7U3UXT0_9ACTN</name>
<keyword evidence="1" id="KW-0812">Transmembrane</keyword>
<dbReference type="KEGG" id="arev:RVR_7692"/>
<keyword evidence="1" id="KW-0472">Membrane</keyword>
<reference evidence="2 4" key="2">
    <citation type="journal article" date="2011" name="J. Antibiot.">
        <title>Furaquinocins I and J: novel polyketide isoprenoid hybrid compounds from Streptomyces reveromyceticus SN-593.</title>
        <authorList>
            <person name="Panthee S."/>
            <person name="Takahashi S."/>
            <person name="Takagi H."/>
            <person name="Nogawa T."/>
            <person name="Oowada E."/>
            <person name="Uramoto M."/>
            <person name="Osada H."/>
        </authorList>
    </citation>
    <scope>NUCLEOTIDE SEQUENCE [LARGE SCALE GENOMIC DNA]</scope>
    <source>
        <strain evidence="2 4">SN-593</strain>
    </source>
</reference>
<accession>A0A7U3UXT0</accession>
<dbReference type="KEGG" id="arev:RVR_10563"/>
<keyword evidence="4" id="KW-1185">Reference proteome</keyword>
<feature type="transmembrane region" description="Helical" evidence="1">
    <location>
        <begin position="110"/>
        <end position="129"/>
    </location>
</feature>
<feature type="transmembrane region" description="Helical" evidence="1">
    <location>
        <begin position="80"/>
        <end position="98"/>
    </location>
</feature>
<keyword evidence="1" id="KW-1133">Transmembrane helix</keyword>
<proteinExistence type="predicted"/>
<protein>
    <recommendedName>
        <fullName evidence="5">Integral membrane protein</fullName>
    </recommendedName>
</protein>
<sequence>MRAAVSRTGRRLGYRGAALLICGAGWTTYGAGLLADPRFGITRGVTALTHIAPMCVWGWVWVASGVLCAAAAPLPSRRDWWGWAMASAMPAVWAVAYTTARALGTLAQGWYSGVTWAVFPGLLAILAVATRRVVYLSREVARLRLAAAQRQEGAHG</sequence>
<reference evidence="2 4" key="1">
    <citation type="journal article" date="2010" name="J. Bacteriol.">
        <title>Biochemical characterization of a novel indole prenyltransferase from Streptomyces sp. SN-593.</title>
        <authorList>
            <person name="Takahashi S."/>
            <person name="Takagi H."/>
            <person name="Toyoda A."/>
            <person name="Uramoto M."/>
            <person name="Nogawa T."/>
            <person name="Ueki M."/>
            <person name="Sakaki Y."/>
            <person name="Osada H."/>
        </authorList>
    </citation>
    <scope>NUCLEOTIDE SEQUENCE [LARGE SCALE GENOMIC DNA]</scope>
    <source>
        <strain evidence="2 4">SN-593</strain>
    </source>
</reference>
<dbReference type="EMBL" id="AP018365">
    <property type="protein sequence ID" value="BBB00564.1"/>
    <property type="molecule type" value="Genomic_DNA"/>
</dbReference>
<evidence type="ECO:0000313" key="3">
    <source>
        <dbReference type="EMBL" id="BBB00617.1"/>
    </source>
</evidence>
<evidence type="ECO:0000313" key="4">
    <source>
        <dbReference type="Proteomes" id="UP000595703"/>
    </source>
</evidence>
<reference evidence="2 4" key="4">
    <citation type="journal article" date="2020" name="Sci. Rep.">
        <title>beta-carboline chemical signals induce reveromycin production through a LuxR family regulator in Streptomyces sp. SN-593.</title>
        <authorList>
            <person name="Panthee S."/>
            <person name="Kito N."/>
            <person name="Hayashi T."/>
            <person name="Shimizu T."/>
            <person name="Ishikawa J."/>
            <person name="Hamamoto H."/>
            <person name="Osada H."/>
            <person name="Takahashi S."/>
        </authorList>
    </citation>
    <scope>NUCLEOTIDE SEQUENCE [LARGE SCALE GENOMIC DNA]</scope>
    <source>
        <strain evidence="2 4">SN-593</strain>
    </source>
</reference>
<feature type="transmembrane region" description="Helical" evidence="1">
    <location>
        <begin position="51"/>
        <end position="73"/>
    </location>
</feature>